<organism evidence="2 3">
    <name type="scientific">Capsicum annuum</name>
    <name type="common">Capsicum pepper</name>
    <dbReference type="NCBI Taxonomy" id="4072"/>
    <lineage>
        <taxon>Eukaryota</taxon>
        <taxon>Viridiplantae</taxon>
        <taxon>Streptophyta</taxon>
        <taxon>Embryophyta</taxon>
        <taxon>Tracheophyta</taxon>
        <taxon>Spermatophyta</taxon>
        <taxon>Magnoliopsida</taxon>
        <taxon>eudicotyledons</taxon>
        <taxon>Gunneridae</taxon>
        <taxon>Pentapetalae</taxon>
        <taxon>asterids</taxon>
        <taxon>lamiids</taxon>
        <taxon>Solanales</taxon>
        <taxon>Solanaceae</taxon>
        <taxon>Solanoideae</taxon>
        <taxon>Capsiceae</taxon>
        <taxon>Capsicum</taxon>
    </lineage>
</organism>
<dbReference type="Pfam" id="PF08268">
    <property type="entry name" value="FBA_3"/>
    <property type="match status" value="1"/>
</dbReference>
<dbReference type="Gene3D" id="1.20.1280.50">
    <property type="match status" value="1"/>
</dbReference>
<protein>
    <recommendedName>
        <fullName evidence="1">F-box domain-containing protein</fullName>
    </recommendedName>
</protein>
<dbReference type="SMART" id="SM00256">
    <property type="entry name" value="FBOX"/>
    <property type="match status" value="1"/>
</dbReference>
<dbReference type="InterPro" id="IPR036047">
    <property type="entry name" value="F-box-like_dom_sf"/>
</dbReference>
<dbReference type="InterPro" id="IPR050796">
    <property type="entry name" value="SCF_F-box_component"/>
</dbReference>
<dbReference type="AlphaFoldDB" id="A0A2G2YXZ6"/>
<dbReference type="OMA" id="YNSICIY"/>
<evidence type="ECO:0000259" key="1">
    <source>
        <dbReference type="PROSITE" id="PS50181"/>
    </source>
</evidence>
<dbReference type="STRING" id="4072.A0A2G2YXZ6"/>
<dbReference type="InterPro" id="IPR013187">
    <property type="entry name" value="F-box-assoc_dom_typ3"/>
</dbReference>
<dbReference type="PANTHER" id="PTHR31672">
    <property type="entry name" value="BNACNNG10540D PROTEIN"/>
    <property type="match status" value="1"/>
</dbReference>
<proteinExistence type="predicted"/>
<accession>A0A2G2YXZ6</accession>
<name>A0A2G2YXZ6_CAPAN</name>
<keyword evidence="3" id="KW-1185">Reference proteome</keyword>
<evidence type="ECO:0000313" key="2">
    <source>
        <dbReference type="EMBL" id="PHT74609.1"/>
    </source>
</evidence>
<evidence type="ECO:0000313" key="3">
    <source>
        <dbReference type="Proteomes" id="UP000222542"/>
    </source>
</evidence>
<comment type="caution">
    <text evidence="2">The sequence shown here is derived from an EMBL/GenBank/DDBJ whole genome shotgun (WGS) entry which is preliminary data.</text>
</comment>
<dbReference type="PANTHER" id="PTHR31672:SF13">
    <property type="entry name" value="F-BOX PROTEIN CPR30-LIKE"/>
    <property type="match status" value="1"/>
</dbReference>
<dbReference type="Proteomes" id="UP000222542">
    <property type="component" value="Unassembled WGS sequence"/>
</dbReference>
<dbReference type="EMBL" id="AYRZ02000008">
    <property type="protein sequence ID" value="PHT74609.1"/>
    <property type="molecule type" value="Genomic_DNA"/>
</dbReference>
<dbReference type="Gramene" id="PHT74609">
    <property type="protein sequence ID" value="PHT74609"/>
    <property type="gene ID" value="T459_21886"/>
</dbReference>
<sequence length="330" mass="37989">MEAKNLKRKRSKLFALFNPLLRFFKHKHRRTRFVDLPRVIIVEILSKLSIESMLSSRCVCKLWYNFFSDPLFLTMYKSRSPPPCILFSRDHDMSQLLELEPHCNDYSSRLRNRPILLSCPEFNTLVKRRMDILVEDYPVLRLIGSCNGFIGFMTNIYDINASIYISDPLLGEYFKLILSELEKSVCRVAYGFCFSEVSGRYKLVRSVTKSFGGHLEVSELEVCILGVDEKWRNWGQVPYPVWQDFGQVCVNGALHWMDPINKDNIYSFDIKTEKLKSVQGSPGLVFPFKHLTQAELVRSRHPPSGLTLVELVNCLCLTDDGGSSFGIYGG</sequence>
<dbReference type="Pfam" id="PF00646">
    <property type="entry name" value="F-box"/>
    <property type="match status" value="1"/>
</dbReference>
<feature type="domain" description="F-box" evidence="1">
    <location>
        <begin position="30"/>
        <end position="79"/>
    </location>
</feature>
<reference evidence="2 3" key="1">
    <citation type="journal article" date="2014" name="Nat. Genet.">
        <title>Genome sequence of the hot pepper provides insights into the evolution of pungency in Capsicum species.</title>
        <authorList>
            <person name="Kim S."/>
            <person name="Park M."/>
            <person name="Yeom S.I."/>
            <person name="Kim Y.M."/>
            <person name="Lee J.M."/>
            <person name="Lee H.A."/>
            <person name="Seo E."/>
            <person name="Choi J."/>
            <person name="Cheong K."/>
            <person name="Kim K.T."/>
            <person name="Jung K."/>
            <person name="Lee G.W."/>
            <person name="Oh S.K."/>
            <person name="Bae C."/>
            <person name="Kim S.B."/>
            <person name="Lee H.Y."/>
            <person name="Kim S.Y."/>
            <person name="Kim M.S."/>
            <person name="Kang B.C."/>
            <person name="Jo Y.D."/>
            <person name="Yang H.B."/>
            <person name="Jeong H.J."/>
            <person name="Kang W.H."/>
            <person name="Kwon J.K."/>
            <person name="Shin C."/>
            <person name="Lim J.Y."/>
            <person name="Park J.H."/>
            <person name="Huh J.H."/>
            <person name="Kim J.S."/>
            <person name="Kim B.D."/>
            <person name="Cohen O."/>
            <person name="Paran I."/>
            <person name="Suh M.C."/>
            <person name="Lee S.B."/>
            <person name="Kim Y.K."/>
            <person name="Shin Y."/>
            <person name="Noh S.J."/>
            <person name="Park J."/>
            <person name="Seo Y.S."/>
            <person name="Kwon S.Y."/>
            <person name="Kim H.A."/>
            <person name="Park J.M."/>
            <person name="Kim H.J."/>
            <person name="Choi S.B."/>
            <person name="Bosland P.W."/>
            <person name="Reeves G."/>
            <person name="Jo S.H."/>
            <person name="Lee B.W."/>
            <person name="Cho H.T."/>
            <person name="Choi H.S."/>
            <person name="Lee M.S."/>
            <person name="Yu Y."/>
            <person name="Do Choi Y."/>
            <person name="Park B.S."/>
            <person name="van Deynze A."/>
            <person name="Ashrafi H."/>
            <person name="Hill T."/>
            <person name="Kim W.T."/>
            <person name="Pai H.S."/>
            <person name="Ahn H.K."/>
            <person name="Yeam I."/>
            <person name="Giovannoni J.J."/>
            <person name="Rose J.K."/>
            <person name="Sorensen I."/>
            <person name="Lee S.J."/>
            <person name="Kim R.W."/>
            <person name="Choi I.Y."/>
            <person name="Choi B.S."/>
            <person name="Lim J.S."/>
            <person name="Lee Y.H."/>
            <person name="Choi D."/>
        </authorList>
    </citation>
    <scope>NUCLEOTIDE SEQUENCE [LARGE SCALE GENOMIC DNA]</scope>
    <source>
        <strain evidence="3">cv. CM334</strain>
    </source>
</reference>
<dbReference type="NCBIfam" id="TIGR01640">
    <property type="entry name" value="F_box_assoc_1"/>
    <property type="match status" value="1"/>
</dbReference>
<dbReference type="InterPro" id="IPR017451">
    <property type="entry name" value="F-box-assoc_interact_dom"/>
</dbReference>
<dbReference type="SUPFAM" id="SSF81383">
    <property type="entry name" value="F-box domain"/>
    <property type="match status" value="1"/>
</dbReference>
<reference evidence="2 3" key="2">
    <citation type="journal article" date="2017" name="Genome Biol.">
        <title>New reference genome sequences of hot pepper reveal the massive evolution of plant disease-resistance genes by retroduplication.</title>
        <authorList>
            <person name="Kim S."/>
            <person name="Park J."/>
            <person name="Yeom S.I."/>
            <person name="Kim Y.M."/>
            <person name="Seo E."/>
            <person name="Kim K.T."/>
            <person name="Kim M.S."/>
            <person name="Lee J.M."/>
            <person name="Cheong K."/>
            <person name="Shin H.S."/>
            <person name="Kim S.B."/>
            <person name="Han K."/>
            <person name="Lee J."/>
            <person name="Park M."/>
            <person name="Lee H.A."/>
            <person name="Lee H.Y."/>
            <person name="Lee Y."/>
            <person name="Oh S."/>
            <person name="Lee J.H."/>
            <person name="Choi E."/>
            <person name="Choi E."/>
            <person name="Lee S.E."/>
            <person name="Jeon J."/>
            <person name="Kim H."/>
            <person name="Choi G."/>
            <person name="Song H."/>
            <person name="Lee J."/>
            <person name="Lee S.C."/>
            <person name="Kwon J.K."/>
            <person name="Lee H.Y."/>
            <person name="Koo N."/>
            <person name="Hong Y."/>
            <person name="Kim R.W."/>
            <person name="Kang W.H."/>
            <person name="Huh J.H."/>
            <person name="Kang B.C."/>
            <person name="Yang T.J."/>
            <person name="Lee Y.H."/>
            <person name="Bennetzen J.L."/>
            <person name="Choi D."/>
        </authorList>
    </citation>
    <scope>NUCLEOTIDE SEQUENCE [LARGE SCALE GENOMIC DNA]</scope>
    <source>
        <strain evidence="3">cv. CM334</strain>
    </source>
</reference>
<gene>
    <name evidence="2" type="ORF">T459_21886</name>
</gene>
<dbReference type="PROSITE" id="PS50181">
    <property type="entry name" value="FBOX"/>
    <property type="match status" value="1"/>
</dbReference>
<dbReference type="InterPro" id="IPR001810">
    <property type="entry name" value="F-box_dom"/>
</dbReference>